<name>A0A455RGL2_9EUKA</name>
<reference evidence="2" key="1">
    <citation type="journal article" date="2019" name="Sci. Rep.">
        <title>Horizontally-acquired genetic elements in the mitochondrial genome of a centrohelid Marophrys sp. SRT127.</title>
        <authorList>
            <person name="Nishimura Y."/>
            <person name="Shiratori T."/>
            <person name="Ishida K."/>
            <person name="Hashimoto T."/>
            <person name="Ohkuma M."/>
            <person name="Inagaki Y."/>
        </authorList>
    </citation>
    <scope>NUCLEOTIDE SEQUENCE</scope>
    <source>
        <strain evidence="2">SRT127</strain>
    </source>
</reference>
<sequence>MNEIFDWTPAPFAFEARNPTKPLRATEPPLSRVYVFVLARKFPKQKETAIVSRLGCLNWTEHSAHFPSLCPSESSFASTTVTEMSKQQQLQTRIKFMHTTGTDRKFQTKKKIKTRASLDAPSAALFRCDGGSRLPFFFGFWVLPLVVVLARRRRRWQKAELFNTPRRSWCSCPFCL</sequence>
<keyword evidence="1" id="KW-0812">Transmembrane</keyword>
<geneLocation type="mitochondrion" evidence="2"/>
<organism evidence="2">
    <name type="scientific">Marophrys sp. SRT127</name>
    <dbReference type="NCBI Taxonomy" id="2488311"/>
    <lineage>
        <taxon>Eukaryota</taxon>
        <taxon>Haptista</taxon>
        <taxon>Centroplasthelida</taxon>
        <taxon>Panacanthocystida</taxon>
        <taxon>Acanthocystida</taxon>
        <taxon>Marophrys</taxon>
    </lineage>
</organism>
<protein>
    <submittedName>
        <fullName evidence="2">Uncharacterized protein</fullName>
    </submittedName>
</protein>
<keyword evidence="2" id="KW-0496">Mitochondrion</keyword>
<evidence type="ECO:0000256" key="1">
    <source>
        <dbReference type="SAM" id="Phobius"/>
    </source>
</evidence>
<keyword evidence="1" id="KW-0472">Membrane</keyword>
<keyword evidence="1" id="KW-1133">Transmembrane helix</keyword>
<dbReference type="EMBL" id="AP019310">
    <property type="protein sequence ID" value="BBH42914.1"/>
    <property type="molecule type" value="Genomic_DNA"/>
</dbReference>
<accession>A0A455RGL2</accession>
<dbReference type="AlphaFoldDB" id="A0A455RGL2"/>
<feature type="transmembrane region" description="Helical" evidence="1">
    <location>
        <begin position="134"/>
        <end position="150"/>
    </location>
</feature>
<proteinExistence type="predicted"/>
<evidence type="ECO:0000313" key="2">
    <source>
        <dbReference type="EMBL" id="BBH42914.1"/>
    </source>
</evidence>